<dbReference type="SUPFAM" id="SSF47353">
    <property type="entry name" value="Retrovirus capsid dimerization domain-like"/>
    <property type="match status" value="1"/>
</dbReference>
<organism evidence="17 18">
    <name type="scientific">Gopherus evgoodei</name>
    <name type="common">Goodes thornscrub tortoise</name>
    <dbReference type="NCBI Taxonomy" id="1825980"/>
    <lineage>
        <taxon>Eukaryota</taxon>
        <taxon>Metazoa</taxon>
        <taxon>Chordata</taxon>
        <taxon>Craniata</taxon>
        <taxon>Vertebrata</taxon>
        <taxon>Euteleostomi</taxon>
        <taxon>Archelosauria</taxon>
        <taxon>Testudinata</taxon>
        <taxon>Testudines</taxon>
        <taxon>Cryptodira</taxon>
        <taxon>Durocryptodira</taxon>
        <taxon>Testudinoidea</taxon>
        <taxon>Testudinidae</taxon>
        <taxon>Gopherus</taxon>
    </lineage>
</organism>
<feature type="domain" description="C2H2-type" evidence="14">
    <location>
        <begin position="397"/>
        <end position="424"/>
    </location>
</feature>
<evidence type="ECO:0000256" key="3">
    <source>
        <dbReference type="ARBA" id="ARBA00006991"/>
    </source>
</evidence>
<evidence type="ECO:0000256" key="8">
    <source>
        <dbReference type="ARBA" id="ARBA00023015"/>
    </source>
</evidence>
<evidence type="ECO:0000313" key="17">
    <source>
        <dbReference type="Ensembl" id="ENSGEVP00005004311.1"/>
    </source>
</evidence>
<keyword evidence="4" id="KW-0479">Metal-binding</keyword>
<dbReference type="GO" id="GO:0006357">
    <property type="term" value="P:regulation of transcription by RNA polymerase II"/>
    <property type="evidence" value="ECO:0007669"/>
    <property type="project" value="TreeGrafter"/>
</dbReference>
<feature type="domain" description="KRAB" evidence="16">
    <location>
        <begin position="544"/>
        <end position="616"/>
    </location>
</feature>
<feature type="domain" description="C2H2-type" evidence="14">
    <location>
        <begin position="368"/>
        <end position="396"/>
    </location>
</feature>
<dbReference type="FunFam" id="3.30.160.60:FF:000065">
    <property type="entry name" value="B-cell CLL/lymphoma 6, member B"/>
    <property type="match status" value="2"/>
</dbReference>
<feature type="compositionally biased region" description="Basic and acidic residues" evidence="13">
    <location>
        <begin position="604"/>
        <end position="632"/>
    </location>
</feature>
<dbReference type="CDD" id="cd07936">
    <property type="entry name" value="SCAN"/>
    <property type="match status" value="1"/>
</dbReference>
<feature type="domain" description="C2H2-type" evidence="14">
    <location>
        <begin position="284"/>
        <end position="311"/>
    </location>
</feature>
<feature type="domain" description="C2H2-type" evidence="14">
    <location>
        <begin position="799"/>
        <end position="826"/>
    </location>
</feature>
<evidence type="ECO:0000256" key="5">
    <source>
        <dbReference type="ARBA" id="ARBA00022737"/>
    </source>
</evidence>
<gene>
    <name evidence="17" type="primary">LOC115651402</name>
</gene>
<feature type="domain" description="C2H2-type" evidence="14">
    <location>
        <begin position="453"/>
        <end position="480"/>
    </location>
</feature>
<feature type="domain" description="SCAN box" evidence="15">
    <location>
        <begin position="44"/>
        <end position="123"/>
    </location>
</feature>
<dbReference type="GO" id="GO:0003700">
    <property type="term" value="F:DNA-binding transcription factor activity"/>
    <property type="evidence" value="ECO:0007669"/>
    <property type="project" value="TreeGrafter"/>
</dbReference>
<dbReference type="GO" id="GO:0000978">
    <property type="term" value="F:RNA polymerase II cis-regulatory region sequence-specific DNA binding"/>
    <property type="evidence" value="ECO:0007669"/>
    <property type="project" value="TreeGrafter"/>
</dbReference>
<dbReference type="InterPro" id="IPR038269">
    <property type="entry name" value="SCAN_sf"/>
</dbReference>
<feature type="domain" description="C2H2-type" evidence="14">
    <location>
        <begin position="509"/>
        <end position="537"/>
    </location>
</feature>
<dbReference type="PANTHER" id="PTHR24404">
    <property type="entry name" value="ZINC FINGER PROTEIN"/>
    <property type="match status" value="1"/>
</dbReference>
<evidence type="ECO:0000256" key="7">
    <source>
        <dbReference type="ARBA" id="ARBA00022833"/>
    </source>
</evidence>
<dbReference type="GO" id="GO:0005634">
    <property type="term" value="C:nucleus"/>
    <property type="evidence" value="ECO:0007669"/>
    <property type="project" value="UniProtKB-SubCell"/>
</dbReference>
<name>A0A8C4VLP3_9SAUR</name>
<dbReference type="FunFam" id="3.30.160.60:FF:000710">
    <property type="entry name" value="Zinc finger protein 768"/>
    <property type="match status" value="1"/>
</dbReference>
<dbReference type="FunFam" id="3.30.160.60:FF:003017">
    <property type="entry name" value="Si:cabz01054396.2"/>
    <property type="match status" value="1"/>
</dbReference>
<keyword evidence="11" id="KW-0539">Nucleus</keyword>
<dbReference type="FunFam" id="3.30.160.60:FF:000363">
    <property type="entry name" value="Zinc finger protein 239"/>
    <property type="match status" value="1"/>
</dbReference>
<dbReference type="GeneID" id="115651402"/>
<dbReference type="InterPro" id="IPR013087">
    <property type="entry name" value="Znf_C2H2_type"/>
</dbReference>
<dbReference type="GO" id="GO:0042802">
    <property type="term" value="F:identical protein binding"/>
    <property type="evidence" value="ECO:0007669"/>
    <property type="project" value="UniProtKB-ARBA"/>
</dbReference>
<comment type="subcellular location">
    <subcellularLocation>
        <location evidence="2">Nucleus</location>
    </subcellularLocation>
</comment>
<dbReference type="InterPro" id="IPR001909">
    <property type="entry name" value="KRAB"/>
</dbReference>
<evidence type="ECO:0000256" key="10">
    <source>
        <dbReference type="ARBA" id="ARBA00023163"/>
    </source>
</evidence>
<feature type="domain" description="C2H2-type" evidence="14">
    <location>
        <begin position="340"/>
        <end position="367"/>
    </location>
</feature>
<evidence type="ECO:0000256" key="13">
    <source>
        <dbReference type="SAM" id="MobiDB-lite"/>
    </source>
</evidence>
<dbReference type="FunFam" id="3.30.160.60:FF:001005">
    <property type="entry name" value="Zinc finger protein 75A"/>
    <property type="match status" value="1"/>
</dbReference>
<feature type="region of interest" description="Disordered" evidence="13">
    <location>
        <begin position="604"/>
        <end position="695"/>
    </location>
</feature>
<dbReference type="SMART" id="SM00349">
    <property type="entry name" value="KRAB"/>
    <property type="match status" value="2"/>
</dbReference>
<dbReference type="Proteomes" id="UP000694390">
    <property type="component" value="Unassembled WGS sequence"/>
</dbReference>
<evidence type="ECO:0000259" key="14">
    <source>
        <dbReference type="PROSITE" id="PS50157"/>
    </source>
</evidence>
<keyword evidence="6 12" id="KW-0863">Zinc-finger</keyword>
<evidence type="ECO:0000313" key="18">
    <source>
        <dbReference type="Proteomes" id="UP000694390"/>
    </source>
</evidence>
<feature type="region of interest" description="Disordered" evidence="13">
    <location>
        <begin position="192"/>
        <end position="285"/>
    </location>
</feature>
<feature type="domain" description="KRAB" evidence="16">
    <location>
        <begin position="139"/>
        <end position="212"/>
    </location>
</feature>
<dbReference type="Pfam" id="PF00096">
    <property type="entry name" value="zf-C2H2"/>
    <property type="match status" value="14"/>
</dbReference>
<keyword evidence="5" id="KW-0677">Repeat</keyword>
<dbReference type="InterPro" id="IPR036236">
    <property type="entry name" value="Znf_C2H2_sf"/>
</dbReference>
<dbReference type="FunFam" id="3.30.160.60:FF:001325">
    <property type="entry name" value="zinc finger protein 200"/>
    <property type="match status" value="1"/>
</dbReference>
<feature type="domain" description="C2H2-type" evidence="14">
    <location>
        <begin position="312"/>
        <end position="339"/>
    </location>
</feature>
<evidence type="ECO:0000259" key="15">
    <source>
        <dbReference type="PROSITE" id="PS50804"/>
    </source>
</evidence>
<keyword evidence="10" id="KW-0804">Transcription</keyword>
<protein>
    <submittedName>
        <fullName evidence="17">Zinc finger protein 665-like</fullName>
    </submittedName>
</protein>
<dbReference type="RefSeq" id="XP_030418220.1">
    <property type="nucleotide sequence ID" value="XM_030562360.1"/>
</dbReference>
<feature type="domain" description="C2H2-type" evidence="14">
    <location>
        <begin position="743"/>
        <end position="770"/>
    </location>
</feature>
<feature type="domain" description="C2H2-type" evidence="14">
    <location>
        <begin position="425"/>
        <end position="452"/>
    </location>
</feature>
<dbReference type="PROSITE" id="PS50804">
    <property type="entry name" value="SCAN_BOX"/>
    <property type="match status" value="1"/>
</dbReference>
<feature type="domain" description="C2H2-type" evidence="14">
    <location>
        <begin position="856"/>
        <end position="883"/>
    </location>
</feature>
<keyword evidence="9" id="KW-0238">DNA-binding</keyword>
<dbReference type="PROSITE" id="PS50157">
    <property type="entry name" value="ZINC_FINGER_C2H2_2"/>
    <property type="match status" value="16"/>
</dbReference>
<dbReference type="FunFam" id="3.30.160.60:FF:000508">
    <property type="entry name" value="Myeloid zinc finger 1"/>
    <property type="match status" value="2"/>
</dbReference>
<keyword evidence="18" id="KW-1185">Reference proteome</keyword>
<dbReference type="FunFam" id="3.30.160.60:FF:000912">
    <property type="entry name" value="Zinc finger protein 660"/>
    <property type="match status" value="1"/>
</dbReference>
<feature type="domain" description="C2H2-type" evidence="14">
    <location>
        <begin position="827"/>
        <end position="855"/>
    </location>
</feature>
<evidence type="ECO:0000259" key="16">
    <source>
        <dbReference type="PROSITE" id="PS50805"/>
    </source>
</evidence>
<keyword evidence="8" id="KW-0805">Transcription regulation</keyword>
<dbReference type="Pfam" id="PF02023">
    <property type="entry name" value="SCAN"/>
    <property type="match status" value="1"/>
</dbReference>
<dbReference type="RefSeq" id="XP_030418221.1">
    <property type="nucleotide sequence ID" value="XM_030562361.1"/>
</dbReference>
<reference evidence="17" key="2">
    <citation type="submission" date="2025-09" db="UniProtKB">
        <authorList>
            <consortium name="Ensembl"/>
        </authorList>
    </citation>
    <scope>IDENTIFICATION</scope>
</reference>
<dbReference type="AlphaFoldDB" id="A0A8C4VLP3"/>
<feature type="domain" description="C2H2-type" evidence="14">
    <location>
        <begin position="687"/>
        <end position="714"/>
    </location>
</feature>
<dbReference type="Gene3D" id="1.10.4020.10">
    <property type="entry name" value="DNA breaking-rejoining enzymes"/>
    <property type="match status" value="1"/>
</dbReference>
<dbReference type="SMART" id="SM00355">
    <property type="entry name" value="ZnF_C2H2"/>
    <property type="match status" value="16"/>
</dbReference>
<dbReference type="PROSITE" id="PS50805">
    <property type="entry name" value="KRAB"/>
    <property type="match status" value="2"/>
</dbReference>
<dbReference type="RefSeq" id="XP_030418219.1">
    <property type="nucleotide sequence ID" value="XM_030562359.1"/>
</dbReference>
<dbReference type="PROSITE" id="PS00028">
    <property type="entry name" value="ZINC_FINGER_C2H2_1"/>
    <property type="match status" value="14"/>
</dbReference>
<dbReference type="InterPro" id="IPR003309">
    <property type="entry name" value="SCAN_dom"/>
</dbReference>
<feature type="compositionally biased region" description="Basic and acidic residues" evidence="13">
    <location>
        <begin position="665"/>
        <end position="677"/>
    </location>
</feature>
<keyword evidence="7" id="KW-0862">Zinc</keyword>
<evidence type="ECO:0000256" key="11">
    <source>
        <dbReference type="ARBA" id="ARBA00023242"/>
    </source>
</evidence>
<dbReference type="GeneTree" id="ENSGT01030000234576"/>
<dbReference type="InterPro" id="IPR050589">
    <property type="entry name" value="Ikaros_C2H2-ZF"/>
</dbReference>
<reference evidence="17" key="1">
    <citation type="submission" date="2025-08" db="UniProtKB">
        <authorList>
            <consortium name="Ensembl"/>
        </authorList>
    </citation>
    <scope>IDENTIFICATION</scope>
</reference>
<accession>A0A8C4VLP3</accession>
<dbReference type="PANTHER" id="PTHR24404:SF100">
    <property type="entry name" value="ZINC FINGER PROTEIN 501"/>
    <property type="match status" value="1"/>
</dbReference>
<dbReference type="SMART" id="SM00431">
    <property type="entry name" value="SCAN"/>
    <property type="match status" value="1"/>
</dbReference>
<evidence type="ECO:0000256" key="4">
    <source>
        <dbReference type="ARBA" id="ARBA00022723"/>
    </source>
</evidence>
<evidence type="ECO:0000256" key="6">
    <source>
        <dbReference type="ARBA" id="ARBA00022771"/>
    </source>
</evidence>
<dbReference type="FunFam" id="1.10.4020.10:FF:000001">
    <property type="entry name" value="zinc finger protein 263 isoform X1"/>
    <property type="match status" value="1"/>
</dbReference>
<dbReference type="FunFam" id="3.30.160.60:FF:000218">
    <property type="entry name" value="Zinc finger protein 10"/>
    <property type="match status" value="2"/>
</dbReference>
<dbReference type="Ensembl" id="ENSGEVT00005004502.1">
    <property type="protein sequence ID" value="ENSGEVP00005004311.1"/>
    <property type="gene ID" value="ENSGEVG00005003098.1"/>
</dbReference>
<dbReference type="SUPFAM" id="SSF57667">
    <property type="entry name" value="beta-beta-alpha zinc fingers"/>
    <property type="match status" value="9"/>
</dbReference>
<evidence type="ECO:0000256" key="12">
    <source>
        <dbReference type="PROSITE-ProRule" id="PRU00042"/>
    </source>
</evidence>
<evidence type="ECO:0000256" key="1">
    <source>
        <dbReference type="ARBA" id="ARBA00003767"/>
    </source>
</evidence>
<feature type="domain" description="C2H2-type" evidence="14">
    <location>
        <begin position="771"/>
        <end position="798"/>
    </location>
</feature>
<dbReference type="FunFam" id="3.30.160.60:FF:002343">
    <property type="entry name" value="Zinc finger protein 33A"/>
    <property type="match status" value="3"/>
</dbReference>
<comment type="similarity">
    <text evidence="3">Belongs to the krueppel C2H2-type zinc-finger protein family.</text>
</comment>
<dbReference type="GO" id="GO:0008270">
    <property type="term" value="F:zinc ion binding"/>
    <property type="evidence" value="ECO:0007669"/>
    <property type="project" value="UniProtKB-KW"/>
</dbReference>
<evidence type="ECO:0000256" key="9">
    <source>
        <dbReference type="ARBA" id="ARBA00023125"/>
    </source>
</evidence>
<dbReference type="FunFam" id="3.30.160.60:FF:001920">
    <property type="entry name" value="Zinc finger protein 19"/>
    <property type="match status" value="1"/>
</dbReference>
<evidence type="ECO:0000256" key="2">
    <source>
        <dbReference type="ARBA" id="ARBA00004123"/>
    </source>
</evidence>
<dbReference type="Gene3D" id="3.30.160.60">
    <property type="entry name" value="Classic Zinc Finger"/>
    <property type="match status" value="16"/>
</dbReference>
<feature type="domain" description="C2H2-type" evidence="14">
    <location>
        <begin position="715"/>
        <end position="742"/>
    </location>
</feature>
<comment type="function">
    <text evidence="1">May be involved in transcriptional regulation.</text>
</comment>
<proteinExistence type="inferred from homology"/>
<sequence>MAAQVAPPAALRLQFQPPPGCGLVPKEEVEEQDAHGAIDMEMHRLRFRGFCYQEVEGPREAYGHLCLLSQAWLRPEQRSKEQMLDLLVLEQFLSILPQEIQSWVGGCHPQTGEQAMALAEGFQLAKQKPGIWPQQEELVTWKEETVCSSAAEQAELDPGQGEICREVKEENKEDTFILLEGFTIPDLAAIPQMEPEEEPRVPNLQGSDEREIPKGAHRAGARTDEGNPQWEGPVGAEPPGTSRSPEQGDACGTAWLQGDPPGEERPAGCDDPQPQGTHMGQKPRKCPDCGKSFRWNSALLHHQRSHTGEKPHLCRECGQSFGQKSTLTRHLRIHTGERPYTCPQCGKSFSQKYSLSQHQMTHEQERPHKCTACGQSFALKSYLVRHLVKRHMGQKPYKCLHCGKQFAWSSDLRKHQTTHMGERPYRCPQCGIGFTQRFSLLTHQRTHMNERPYKCPYCDKSFNRRSGLVKHQKTHTGEKPHECTECGQGFGQKSNLTRHLRIHAGERPYKCTKCGKSFTQKSNLVQHLMKRHMGEKHDAANEPVTWEEEAACCSRAQWTTLAPEQGKICREVKEENKEEHLISPGFPIHDLAMVSQMERGEELRVPDLQGSEERETLRGAHTGARTEEENPQQKEPAGAELNRMSWSPEWEDPGGAGWQQGDPMGEERPVGCDDHNPQRSHVGQKPHKCPDCGKSFRGNSTLRHHQRSQAGKTPHQCRECGHSFVQKSNLTRHLKVHTGERPYTCPQCGKSFSEKCNLSQHQLMHRQERPHKCTQCGQSFVQKSTLTRHLKVHTGERPYTCPQCGKSFRQKYSLSQHQLRHQQERPHKCTTCGQSFALKSYLVHHLMKCPIEEKSYKCPDCGKLFARRSDLRKHQMNHMGGRPTDISSAG</sequence>
<feature type="domain" description="C2H2-type" evidence="14">
    <location>
        <begin position="481"/>
        <end position="508"/>
    </location>
</feature>
<dbReference type="OrthoDB" id="6077919at2759"/>